<dbReference type="Proteomes" id="UP000010523">
    <property type="component" value="Unassembled WGS sequence"/>
</dbReference>
<dbReference type="RefSeq" id="WP_003351931.1">
    <property type="nucleotide sequence ID" value="NZ_AFEU01000002.1"/>
</dbReference>
<dbReference type="SUPFAM" id="SSF50998">
    <property type="entry name" value="Quinoprotein alcohol dehydrogenase-like"/>
    <property type="match status" value="1"/>
</dbReference>
<sequence>MNKKATRKRFFRSAGPIVLSSLLLVSPFPVLAVETTLTENVSIELDDSQIPAEQPVKPAKKLNVDTNATFTKIGPQVFNGTALAAAFGKSPDNQPYMYVLQHGTPSALSIINLNSGKTEKIFTLENSTSAWGIDVDENQKVWVGGTSSGHLYEYDPQSQTLKDYGNLLEHSRDTAILDLDAAGGKIYGSTAYEGTVFSYIPETGERIDFGQISRGKQFAKSVVYDEELQSIFIGIGSKAEIIRYNIPTKIRYRFLPWEYRNEKYISDIQIVDQYLFARLDPSNKILVFDKKSLKLLDEIEATSKTISAKSPDGDRVFYTNNGELYTYDYKSKEIEKIKAPLKSMDVINLDFVELNKKDYPGYTLVGLLSNNGDYFLYNLKTGKFSLEKINLAQLPVTLYTMTENPEKDKIIINGFMSGGLAVYDIETGKTTEVKGISQIESMVFFNNKLFLGTYPKAKLLEIDLSRTWNSSSFKELQRYNELGQERTTALLGVSENNKLFVGTYPETSTGGGLLSVYDLKTKKAVNYENYIPDQSIISLTNSNGFIYGGTTVFANHKKSAENATFFRFPINNPEQKEKIQLPFKATMVNALITRKSNKVIWGMADGKLFKYEIESGNFDFIEIVPAISGRFKNAKLLFGNDGNIYGTVEGILFKANPDTLDVTILKKEGAHDLAIDKYGNLYFRHEADMWKYHYQESGVWPLLK</sequence>
<keyword evidence="1" id="KW-0732">Signal</keyword>
<dbReference type="STRING" id="997296.PB1_08937"/>
<evidence type="ECO:0000313" key="3">
    <source>
        <dbReference type="Proteomes" id="UP000010523"/>
    </source>
</evidence>
<evidence type="ECO:0008006" key="4">
    <source>
        <dbReference type="Google" id="ProtNLM"/>
    </source>
</evidence>
<feature type="chain" id="PRO_5003670269" description="WD40 repeat domain-containing protein" evidence="1">
    <location>
        <begin position="33"/>
        <end position="704"/>
    </location>
</feature>
<proteinExistence type="predicted"/>
<dbReference type="OrthoDB" id="843723at2"/>
<organism evidence="2 3">
    <name type="scientific">Bacillus methanolicus PB1</name>
    <dbReference type="NCBI Taxonomy" id="997296"/>
    <lineage>
        <taxon>Bacteria</taxon>
        <taxon>Bacillati</taxon>
        <taxon>Bacillota</taxon>
        <taxon>Bacilli</taxon>
        <taxon>Bacillales</taxon>
        <taxon>Bacillaceae</taxon>
        <taxon>Bacillus</taxon>
    </lineage>
</organism>
<dbReference type="AlphaFoldDB" id="I3E1V2"/>
<reference evidence="2 3" key="1">
    <citation type="journal article" date="2012" name="Appl. Environ. Microbiol.">
        <title>Genome Sequence of Thermotolerant Bacillus methanolicus: Features and Regulation Related to Methylotrophy and Production of L-Lysine and L-Glutamate from Methanol.</title>
        <authorList>
            <person name="Heggeset T.M."/>
            <person name="Krog A."/>
            <person name="Balzer S."/>
            <person name="Wentzel A."/>
            <person name="Ellingsen T.E."/>
            <person name="Brautaset T."/>
        </authorList>
    </citation>
    <scope>NUCLEOTIDE SEQUENCE [LARGE SCALE GENOMIC DNA]</scope>
    <source>
        <strain evidence="2 3">PB1</strain>
    </source>
</reference>
<dbReference type="eggNOG" id="COG1520">
    <property type="taxonomic scope" value="Bacteria"/>
</dbReference>
<keyword evidence="3" id="KW-1185">Reference proteome</keyword>
<protein>
    <recommendedName>
        <fullName evidence="4">WD40 repeat domain-containing protein</fullName>
    </recommendedName>
</protein>
<name>I3E1V2_BACMT</name>
<comment type="caution">
    <text evidence="2">The sequence shown here is derived from an EMBL/GenBank/DDBJ whole genome shotgun (WGS) entry which is preliminary data.</text>
</comment>
<dbReference type="PATRIC" id="fig|997296.3.peg.1897"/>
<evidence type="ECO:0000313" key="2">
    <source>
        <dbReference type="EMBL" id="EIJ80473.1"/>
    </source>
</evidence>
<gene>
    <name evidence="2" type="ORF">PB1_08937</name>
</gene>
<accession>I3E1V2</accession>
<dbReference type="InterPro" id="IPR015943">
    <property type="entry name" value="WD40/YVTN_repeat-like_dom_sf"/>
</dbReference>
<evidence type="ECO:0000256" key="1">
    <source>
        <dbReference type="SAM" id="SignalP"/>
    </source>
</evidence>
<dbReference type="EMBL" id="AFEU01000002">
    <property type="protein sequence ID" value="EIJ80473.1"/>
    <property type="molecule type" value="Genomic_DNA"/>
</dbReference>
<dbReference type="Gene3D" id="2.130.10.10">
    <property type="entry name" value="YVTN repeat-like/Quinoprotein amine dehydrogenase"/>
    <property type="match status" value="2"/>
</dbReference>
<dbReference type="InterPro" id="IPR011047">
    <property type="entry name" value="Quinoprotein_ADH-like_sf"/>
</dbReference>
<feature type="signal peptide" evidence="1">
    <location>
        <begin position="1"/>
        <end position="32"/>
    </location>
</feature>